<dbReference type="EMBL" id="CP060696">
    <property type="protein sequence ID" value="QNO19526.1"/>
    <property type="molecule type" value="Genomic_DNA"/>
</dbReference>
<evidence type="ECO:0000259" key="1">
    <source>
        <dbReference type="Pfam" id="PF04865"/>
    </source>
</evidence>
<accession>A0A7G9WLG4</accession>
<dbReference type="InterPro" id="IPR058531">
    <property type="entry name" value="Baseplate_J_M"/>
</dbReference>
<evidence type="ECO:0000259" key="2">
    <source>
        <dbReference type="Pfam" id="PF26078"/>
    </source>
</evidence>
<dbReference type="KEGG" id="caml:H6X83_12305"/>
<dbReference type="AlphaFoldDB" id="A0A7G9WLG4"/>
<feature type="domain" description="Baseplate protein J-like barrel" evidence="1">
    <location>
        <begin position="5"/>
        <end position="50"/>
    </location>
</feature>
<reference evidence="3 4" key="1">
    <citation type="submission" date="2020-08" db="EMBL/GenBank/DDBJ databases">
        <authorList>
            <person name="Ren C."/>
            <person name="Gu Y."/>
            <person name="Xu Y."/>
        </authorList>
    </citation>
    <scope>NUCLEOTIDE SEQUENCE [LARGE SCALE GENOMIC DNA]</scope>
    <source>
        <strain evidence="3 4">LBM18003</strain>
    </source>
</reference>
<name>A0A7G9WLG4_9FIRM</name>
<dbReference type="Proteomes" id="UP000516046">
    <property type="component" value="Chromosome"/>
</dbReference>
<organism evidence="3 4">
    <name type="scientific">Caproicibacterium amylolyticum</name>
    <dbReference type="NCBI Taxonomy" id="2766537"/>
    <lineage>
        <taxon>Bacteria</taxon>
        <taxon>Bacillati</taxon>
        <taxon>Bacillota</taxon>
        <taxon>Clostridia</taxon>
        <taxon>Eubacteriales</taxon>
        <taxon>Oscillospiraceae</taxon>
        <taxon>Caproicibacterium</taxon>
    </lineage>
</organism>
<evidence type="ECO:0000313" key="3">
    <source>
        <dbReference type="EMBL" id="QNO19526.1"/>
    </source>
</evidence>
<gene>
    <name evidence="3" type="ORF">H6X83_12305</name>
</gene>
<keyword evidence="4" id="KW-1185">Reference proteome</keyword>
<sequence>MQAGSLSVDVPATCTDVGTVQNGIRKGTITTLVDLIPFVSAVTNTVDTHSGDDGETDTGGDDRYRERIREYGNLLSTAGPRAAYVALAMGANADVADVSVETDAKEDGTVNIAPLMVGGRLPTEDELAEVRRACSQEDAVPMLDKVVVKVSHSGAVCGGNQVLHNCAGGSCRD</sequence>
<evidence type="ECO:0000313" key="4">
    <source>
        <dbReference type="Proteomes" id="UP000516046"/>
    </source>
</evidence>
<feature type="domain" description="Baseplate J-like central" evidence="2">
    <location>
        <begin position="76"/>
        <end position="149"/>
    </location>
</feature>
<dbReference type="InterPro" id="IPR006949">
    <property type="entry name" value="Barrel_Baseplate_J-like"/>
</dbReference>
<proteinExistence type="predicted"/>
<dbReference type="Pfam" id="PF26078">
    <property type="entry name" value="Baseplate_J_M"/>
    <property type="match status" value="1"/>
</dbReference>
<protein>
    <submittedName>
        <fullName evidence="3">Baseplate J/gp47 family protein</fullName>
    </submittedName>
</protein>
<dbReference type="Pfam" id="PF04865">
    <property type="entry name" value="Baseplate_J"/>
    <property type="match status" value="1"/>
</dbReference>